<dbReference type="Pfam" id="PF16561">
    <property type="entry name" value="AMPK1_CBM"/>
    <property type="match status" value="1"/>
</dbReference>
<evidence type="ECO:0000256" key="1">
    <source>
        <dbReference type="ARBA" id="ARBA00004496"/>
    </source>
</evidence>
<evidence type="ECO:0000259" key="5">
    <source>
        <dbReference type="SMART" id="SM01010"/>
    </source>
</evidence>
<evidence type="ECO:0000313" key="6">
    <source>
        <dbReference type="EMBL" id="OCK84809.1"/>
    </source>
</evidence>
<protein>
    <submittedName>
        <fullName evidence="6">Carbohydrate-binding module family 48 protein</fullName>
    </submittedName>
</protein>
<feature type="compositionally biased region" description="Polar residues" evidence="4">
    <location>
        <begin position="1"/>
        <end position="30"/>
    </location>
</feature>
<dbReference type="AlphaFoldDB" id="A0A8E2JJI8"/>
<dbReference type="SMART" id="SM01010">
    <property type="entry name" value="AMPKBI"/>
    <property type="match status" value="1"/>
</dbReference>
<feature type="region of interest" description="Disordered" evidence="4">
    <location>
        <begin position="1"/>
        <end position="151"/>
    </location>
</feature>
<dbReference type="Pfam" id="PF04739">
    <property type="entry name" value="AMPKBI"/>
    <property type="match status" value="1"/>
</dbReference>
<dbReference type="CDD" id="cd02859">
    <property type="entry name" value="E_set_AMPKbeta_like_N"/>
    <property type="match status" value="1"/>
</dbReference>
<sequence length="503" mass="54100">MGNNPSRATTPTSNPQSPASATASHGSATIHSHHSVRREPRRRESIQALSNVKATAAPPSASLESATAHSSTIRPHSRSRSQTTAATIVTAPQARAHDFPLREKPGPEDKMGNELSREKLQRHPTPPSARPVDVPTSAEGRFEPSPIDPTVSSQEQYYIPASQYSRPPRLPLPIEEEVHTPGSPIISPADLSAPLDPVDVDGVLPRRTSVLSSTTVDEDDLGDELHGTDGGAQPAVPTLIEWTQGGERVYVTGTFAGNWDRKYRLHKDGPSKHKDALSAIINLVPGTHHLKFIVDGEMRLSDSLPTAVDFTNILVNYIEVSPDDLPHPPAGVIGPPAKHVSEPVSAPELRAPPGVYPPQVLPPTPELQPVAAKVPPHSVPEAHAAKSVPVVPSSPKQYHQVIPRYLADLDAPEDSSRFTRANAAVSNLPTPPTLPMFLSKSILNGTTPMKDDSSVLIMPNHTVLNHLATSSIKSNVLATSTTTRYKRKFFTTIMYQPTSVNGE</sequence>
<dbReference type="InterPro" id="IPR014756">
    <property type="entry name" value="Ig_E-set"/>
</dbReference>
<feature type="region of interest" description="Disordered" evidence="4">
    <location>
        <begin position="211"/>
        <end position="235"/>
    </location>
</feature>
<reference evidence="6 7" key="1">
    <citation type="journal article" date="2016" name="Nat. Commun.">
        <title>Ectomycorrhizal ecology is imprinted in the genome of the dominant symbiotic fungus Cenococcum geophilum.</title>
        <authorList>
            <consortium name="DOE Joint Genome Institute"/>
            <person name="Peter M."/>
            <person name="Kohler A."/>
            <person name="Ohm R.A."/>
            <person name="Kuo A."/>
            <person name="Krutzmann J."/>
            <person name="Morin E."/>
            <person name="Arend M."/>
            <person name="Barry K.W."/>
            <person name="Binder M."/>
            <person name="Choi C."/>
            <person name="Clum A."/>
            <person name="Copeland A."/>
            <person name="Grisel N."/>
            <person name="Haridas S."/>
            <person name="Kipfer T."/>
            <person name="LaButti K."/>
            <person name="Lindquist E."/>
            <person name="Lipzen A."/>
            <person name="Maire R."/>
            <person name="Meier B."/>
            <person name="Mihaltcheva S."/>
            <person name="Molinier V."/>
            <person name="Murat C."/>
            <person name="Poggeler S."/>
            <person name="Quandt C.A."/>
            <person name="Sperisen C."/>
            <person name="Tritt A."/>
            <person name="Tisserant E."/>
            <person name="Crous P.W."/>
            <person name="Henrissat B."/>
            <person name="Nehls U."/>
            <person name="Egli S."/>
            <person name="Spatafora J.W."/>
            <person name="Grigoriev I.V."/>
            <person name="Martin F.M."/>
        </authorList>
    </citation>
    <scope>NUCLEOTIDE SEQUENCE [LARGE SCALE GENOMIC DNA]</scope>
    <source>
        <strain evidence="6 7">CBS 459.81</strain>
    </source>
</reference>
<dbReference type="GO" id="GO:0019901">
    <property type="term" value="F:protein kinase binding"/>
    <property type="evidence" value="ECO:0007669"/>
    <property type="project" value="TreeGrafter"/>
</dbReference>
<dbReference type="InterPro" id="IPR050827">
    <property type="entry name" value="CRP1_MDG1_kinase"/>
</dbReference>
<evidence type="ECO:0000313" key="7">
    <source>
        <dbReference type="Proteomes" id="UP000250266"/>
    </source>
</evidence>
<gene>
    <name evidence="6" type="ORF">K432DRAFT_400850</name>
</gene>
<dbReference type="InterPro" id="IPR006828">
    <property type="entry name" value="ASC_dom"/>
</dbReference>
<organism evidence="6 7">
    <name type="scientific">Lepidopterella palustris CBS 459.81</name>
    <dbReference type="NCBI Taxonomy" id="1314670"/>
    <lineage>
        <taxon>Eukaryota</taxon>
        <taxon>Fungi</taxon>
        <taxon>Dikarya</taxon>
        <taxon>Ascomycota</taxon>
        <taxon>Pezizomycotina</taxon>
        <taxon>Dothideomycetes</taxon>
        <taxon>Pleosporomycetidae</taxon>
        <taxon>Mytilinidiales</taxon>
        <taxon>Argynnaceae</taxon>
        <taxon>Lepidopterella</taxon>
    </lineage>
</organism>
<name>A0A8E2JJI8_9PEZI</name>
<comment type="similarity">
    <text evidence="2">Belongs to the 5'-AMP-activated protein kinase beta subunit family.</text>
</comment>
<dbReference type="OrthoDB" id="531008at2759"/>
<feature type="compositionally biased region" description="Polar residues" evidence="4">
    <location>
        <begin position="62"/>
        <end position="87"/>
    </location>
</feature>
<dbReference type="Gene3D" id="2.60.40.10">
    <property type="entry name" value="Immunoglobulins"/>
    <property type="match status" value="1"/>
</dbReference>
<keyword evidence="7" id="KW-1185">Reference proteome</keyword>
<dbReference type="Gene3D" id="6.20.250.60">
    <property type="match status" value="1"/>
</dbReference>
<proteinExistence type="inferred from homology"/>
<dbReference type="SUPFAM" id="SSF81296">
    <property type="entry name" value="E set domains"/>
    <property type="match status" value="1"/>
</dbReference>
<dbReference type="SUPFAM" id="SSF160219">
    <property type="entry name" value="AMPKBI-like"/>
    <property type="match status" value="1"/>
</dbReference>
<evidence type="ECO:0000256" key="4">
    <source>
        <dbReference type="SAM" id="MobiDB-lite"/>
    </source>
</evidence>
<dbReference type="GO" id="GO:0005634">
    <property type="term" value="C:nucleus"/>
    <property type="evidence" value="ECO:0007669"/>
    <property type="project" value="TreeGrafter"/>
</dbReference>
<dbReference type="GO" id="GO:0005737">
    <property type="term" value="C:cytoplasm"/>
    <property type="evidence" value="ECO:0007669"/>
    <property type="project" value="UniProtKB-SubCell"/>
</dbReference>
<dbReference type="InterPro" id="IPR013783">
    <property type="entry name" value="Ig-like_fold"/>
</dbReference>
<dbReference type="InterPro" id="IPR032640">
    <property type="entry name" value="AMPK1_CBM"/>
</dbReference>
<dbReference type="PANTHER" id="PTHR10343">
    <property type="entry name" value="5'-AMP-ACTIVATED PROTEIN KINASE , BETA SUBUNIT"/>
    <property type="match status" value="1"/>
</dbReference>
<dbReference type="GO" id="GO:0007165">
    <property type="term" value="P:signal transduction"/>
    <property type="evidence" value="ECO:0007669"/>
    <property type="project" value="UniProtKB-ARBA"/>
</dbReference>
<feature type="domain" description="Association with the SNF1 complex (ASC)" evidence="5">
    <location>
        <begin position="389"/>
        <end position="498"/>
    </location>
</feature>
<accession>A0A8E2JJI8</accession>
<feature type="compositionally biased region" description="Basic and acidic residues" evidence="4">
    <location>
        <begin position="95"/>
        <end position="121"/>
    </location>
</feature>
<evidence type="ECO:0000256" key="2">
    <source>
        <dbReference type="ARBA" id="ARBA00010926"/>
    </source>
</evidence>
<dbReference type="FunFam" id="2.60.40.10:FF:000562">
    <property type="entry name" value="Snf1 kinase complex beta-subunit Gal83"/>
    <property type="match status" value="1"/>
</dbReference>
<keyword evidence="3" id="KW-0963">Cytoplasm</keyword>
<dbReference type="PANTHER" id="PTHR10343:SF84">
    <property type="entry name" value="5'-AMP-ACTIVATED PROTEIN KINASE SUBUNIT BETA-1"/>
    <property type="match status" value="1"/>
</dbReference>
<dbReference type="GO" id="GO:0031588">
    <property type="term" value="C:nucleotide-activated protein kinase complex"/>
    <property type="evidence" value="ECO:0007669"/>
    <property type="project" value="TreeGrafter"/>
</dbReference>
<evidence type="ECO:0000256" key="3">
    <source>
        <dbReference type="ARBA" id="ARBA00022490"/>
    </source>
</evidence>
<dbReference type="InterPro" id="IPR037256">
    <property type="entry name" value="ASC_dom_sf"/>
</dbReference>
<dbReference type="Proteomes" id="UP000250266">
    <property type="component" value="Unassembled WGS sequence"/>
</dbReference>
<dbReference type="EMBL" id="KV744830">
    <property type="protein sequence ID" value="OCK84809.1"/>
    <property type="molecule type" value="Genomic_DNA"/>
</dbReference>
<comment type="subcellular location">
    <subcellularLocation>
        <location evidence="1">Cytoplasm</location>
    </subcellularLocation>
</comment>